<dbReference type="Gene3D" id="3.50.30.30">
    <property type="match status" value="1"/>
</dbReference>
<dbReference type="InterPro" id="IPR023827">
    <property type="entry name" value="Peptidase_S8_Asp-AS"/>
</dbReference>
<keyword evidence="3 9" id="KW-0732">Signal</keyword>
<evidence type="ECO:0000259" key="10">
    <source>
        <dbReference type="PROSITE" id="PS51065"/>
    </source>
</evidence>
<organism evidence="11 12">
    <name type="scientific">Dendrobium nobile</name>
    <name type="common">Orchid</name>
    <dbReference type="NCBI Taxonomy" id="94219"/>
    <lineage>
        <taxon>Eukaryota</taxon>
        <taxon>Viridiplantae</taxon>
        <taxon>Streptophyta</taxon>
        <taxon>Embryophyta</taxon>
        <taxon>Tracheophyta</taxon>
        <taxon>Spermatophyta</taxon>
        <taxon>Magnoliopsida</taxon>
        <taxon>Liliopsida</taxon>
        <taxon>Asparagales</taxon>
        <taxon>Orchidaceae</taxon>
        <taxon>Epidendroideae</taxon>
        <taxon>Malaxideae</taxon>
        <taxon>Dendrobiinae</taxon>
        <taxon>Dendrobium</taxon>
    </lineage>
</organism>
<sequence>MEVSFSTASFNIPLLFFFSIASFLLVHGQLPLPITDTIDIQHHKVHIVHVQKPSVKKFQLFKHRKSWYQSFLPNDTLFSGEPRLVYAYRQVITGFAAWLTQEELKSIESMDGFLLAHQDATLQHRTTYTPKFLGLDRAQGMWYDSGYGQGQIIAVIDSGVKPTHPSFGGHAMPPPPPKWSGTCYWGPPICNNKLIGAQGFGGGSSIDPIDNHGHGSHCASIAAGNFVDNANVLGQAHGTAAGIAPKAHLAIYKATTGSAQLKSFDAAIRNHVDVISISQGDISPNFDANRIVIGSFAAITKDIVTCAAAPNDPRVSSIDNDAPWIITVGAASTDRRITATVKLGDGREFDGESAYQPSNYNSPQLPLVIGLPNVKGKILLNNSEKNNTATGLLVLKHGGEALVVLGFLGNLTIAQPHVLPAAFVTQYAAQQLVKYATSTPNPTASIIFKGTQFGVRPSPTVGSFSGRGPSLRNGGIIKPNVIAPGVNILAAWPFEIVINHTSTYEKFSFQFGTSMATPHVAGLVALLKSNHPTWSAAAIKSAIMTTARTTDNEGKPISDQADGKKAKVFATGSGLIDPEAANNPGLIYDIQPHDYIRYLCGLGLFDDKKINAIVRGKITCSTIRSIKAEELNYPSIGVSLGASSAPKTVSRTVTNVGDAGTTYTVDFDDPKGVNIVVSPKVLRFNKVGETKSFNITLSFKSVPLPAGEVSEGKLSWVSGKYLVRIPIAVTFV</sequence>
<dbReference type="SMR" id="A0A8T3BSN3"/>
<dbReference type="InterPro" id="IPR041469">
    <property type="entry name" value="Subtilisin-like_FN3"/>
</dbReference>
<feature type="active site" description="Charge relay system" evidence="6 7">
    <location>
        <position position="157"/>
    </location>
</feature>
<keyword evidence="2 7" id="KW-0645">Protease</keyword>
<feature type="active site" description="Charge relay system" evidence="6 7">
    <location>
        <position position="214"/>
    </location>
</feature>
<dbReference type="PANTHER" id="PTHR10795">
    <property type="entry name" value="PROPROTEIN CONVERTASE SUBTILISIN/KEXIN"/>
    <property type="match status" value="1"/>
</dbReference>
<comment type="similarity">
    <text evidence="1 7 8">Belongs to the peptidase S8 family.</text>
</comment>
<evidence type="ECO:0000313" key="12">
    <source>
        <dbReference type="Proteomes" id="UP000829196"/>
    </source>
</evidence>
<dbReference type="InterPro" id="IPR022398">
    <property type="entry name" value="Peptidase_S8_His-AS"/>
</dbReference>
<dbReference type="GO" id="GO:0006508">
    <property type="term" value="P:proteolysis"/>
    <property type="evidence" value="ECO:0007669"/>
    <property type="project" value="UniProtKB-KW"/>
</dbReference>
<evidence type="ECO:0000256" key="4">
    <source>
        <dbReference type="ARBA" id="ARBA00022801"/>
    </source>
</evidence>
<dbReference type="PROSITE" id="PS00137">
    <property type="entry name" value="SUBTILASE_HIS"/>
    <property type="match status" value="1"/>
</dbReference>
<accession>A0A8T3BSN3</accession>
<dbReference type="InterPro" id="IPR015500">
    <property type="entry name" value="Peptidase_S8_subtilisin-rel"/>
</dbReference>
<dbReference type="CDD" id="cd02120">
    <property type="entry name" value="PA_subtilisin_like"/>
    <property type="match status" value="1"/>
</dbReference>
<evidence type="ECO:0000256" key="3">
    <source>
        <dbReference type="ARBA" id="ARBA00022729"/>
    </source>
</evidence>
<evidence type="ECO:0000313" key="11">
    <source>
        <dbReference type="EMBL" id="KAI0520238.1"/>
    </source>
</evidence>
<evidence type="ECO:0000256" key="1">
    <source>
        <dbReference type="ARBA" id="ARBA00011073"/>
    </source>
</evidence>
<keyword evidence="5 7" id="KW-0720">Serine protease</keyword>
<dbReference type="OrthoDB" id="10256524at2759"/>
<dbReference type="PROSITE" id="PS00136">
    <property type="entry name" value="SUBTILASE_ASP"/>
    <property type="match status" value="1"/>
</dbReference>
<feature type="chain" id="PRO_5035752139" description="NHR domain-containing protein" evidence="9">
    <location>
        <begin position="29"/>
        <end position="732"/>
    </location>
</feature>
<dbReference type="PROSITE" id="PS51892">
    <property type="entry name" value="SUBTILASE"/>
    <property type="match status" value="1"/>
</dbReference>
<dbReference type="SUPFAM" id="SSF52743">
    <property type="entry name" value="Subtilisin-like"/>
    <property type="match status" value="1"/>
</dbReference>
<dbReference type="InterPro" id="IPR037045">
    <property type="entry name" value="S8pro/Inhibitor_I9_sf"/>
</dbReference>
<dbReference type="InterPro" id="IPR010259">
    <property type="entry name" value="S8pro/Inhibitor_I9"/>
</dbReference>
<evidence type="ECO:0000256" key="2">
    <source>
        <dbReference type="ARBA" id="ARBA00022670"/>
    </source>
</evidence>
<dbReference type="PROSITE" id="PS51065">
    <property type="entry name" value="NHR"/>
    <property type="match status" value="1"/>
</dbReference>
<feature type="signal peptide" evidence="9">
    <location>
        <begin position="1"/>
        <end position="28"/>
    </location>
</feature>
<reference evidence="11" key="1">
    <citation type="journal article" date="2022" name="Front. Genet.">
        <title>Chromosome-Scale Assembly of the Dendrobium nobile Genome Provides Insights Into the Molecular Mechanism of the Biosynthesis of the Medicinal Active Ingredient of Dendrobium.</title>
        <authorList>
            <person name="Xu Q."/>
            <person name="Niu S.-C."/>
            <person name="Li K.-L."/>
            <person name="Zheng P.-J."/>
            <person name="Zhang X.-J."/>
            <person name="Jia Y."/>
            <person name="Liu Y."/>
            <person name="Niu Y.-X."/>
            <person name="Yu L.-H."/>
            <person name="Chen D.-F."/>
            <person name="Zhang G.-Q."/>
        </authorList>
    </citation>
    <scope>NUCLEOTIDE SEQUENCE</scope>
    <source>
        <tissue evidence="11">Leaf</tissue>
    </source>
</reference>
<dbReference type="EMBL" id="JAGYWB010000006">
    <property type="protein sequence ID" value="KAI0520238.1"/>
    <property type="molecule type" value="Genomic_DNA"/>
</dbReference>
<evidence type="ECO:0000256" key="6">
    <source>
        <dbReference type="PIRSR" id="PIRSR615500-1"/>
    </source>
</evidence>
<keyword evidence="12" id="KW-1185">Reference proteome</keyword>
<dbReference type="InterPro" id="IPR036852">
    <property type="entry name" value="Peptidase_S8/S53_dom_sf"/>
</dbReference>
<feature type="active site" description="Charge relay system" evidence="6 7">
    <location>
        <position position="514"/>
    </location>
</feature>
<dbReference type="Gene3D" id="2.60.40.2310">
    <property type="match status" value="1"/>
</dbReference>
<dbReference type="InterPro" id="IPR045051">
    <property type="entry name" value="SBT"/>
</dbReference>
<dbReference type="Proteomes" id="UP000829196">
    <property type="component" value="Unassembled WGS sequence"/>
</dbReference>
<evidence type="ECO:0000256" key="9">
    <source>
        <dbReference type="SAM" id="SignalP"/>
    </source>
</evidence>
<name>A0A8T3BSN3_DENNO</name>
<dbReference type="InterPro" id="IPR000209">
    <property type="entry name" value="Peptidase_S8/S53_dom"/>
</dbReference>
<evidence type="ECO:0000256" key="8">
    <source>
        <dbReference type="RuleBase" id="RU003355"/>
    </source>
</evidence>
<dbReference type="PROSITE" id="PS00138">
    <property type="entry name" value="SUBTILASE_SER"/>
    <property type="match status" value="1"/>
</dbReference>
<dbReference type="Pfam" id="PF05922">
    <property type="entry name" value="Inhibitor_I9"/>
    <property type="match status" value="1"/>
</dbReference>
<dbReference type="PRINTS" id="PR00723">
    <property type="entry name" value="SUBTILISIN"/>
</dbReference>
<dbReference type="Pfam" id="PF00082">
    <property type="entry name" value="Peptidase_S8"/>
    <property type="match status" value="1"/>
</dbReference>
<dbReference type="InterPro" id="IPR023828">
    <property type="entry name" value="Peptidase_S8_Ser-AS"/>
</dbReference>
<dbReference type="AlphaFoldDB" id="A0A8T3BSN3"/>
<gene>
    <name evidence="11" type="ORF">KFK09_007709</name>
</gene>
<dbReference type="Gene3D" id="3.30.70.80">
    <property type="entry name" value="Peptidase S8 propeptide/proteinase inhibitor I9"/>
    <property type="match status" value="1"/>
</dbReference>
<protein>
    <recommendedName>
        <fullName evidence="10">NHR domain-containing protein</fullName>
    </recommendedName>
</protein>
<dbReference type="GO" id="GO:0004252">
    <property type="term" value="F:serine-type endopeptidase activity"/>
    <property type="evidence" value="ECO:0007669"/>
    <property type="project" value="UniProtKB-UniRule"/>
</dbReference>
<feature type="domain" description="NHR" evidence="10">
    <location>
        <begin position="664"/>
        <end position="732"/>
    </location>
</feature>
<dbReference type="InterPro" id="IPR006573">
    <property type="entry name" value="NHR_dom"/>
</dbReference>
<dbReference type="Pfam" id="PF17766">
    <property type="entry name" value="fn3_6"/>
    <property type="match status" value="1"/>
</dbReference>
<proteinExistence type="inferred from homology"/>
<evidence type="ECO:0000256" key="7">
    <source>
        <dbReference type="PROSITE-ProRule" id="PRU01240"/>
    </source>
</evidence>
<comment type="caution">
    <text evidence="11">The sequence shown here is derived from an EMBL/GenBank/DDBJ whole genome shotgun (WGS) entry which is preliminary data.</text>
</comment>
<dbReference type="Gene3D" id="3.40.50.200">
    <property type="entry name" value="Peptidase S8/S53 domain"/>
    <property type="match status" value="1"/>
</dbReference>
<keyword evidence="4 7" id="KW-0378">Hydrolase</keyword>
<evidence type="ECO:0000256" key="5">
    <source>
        <dbReference type="ARBA" id="ARBA00022825"/>
    </source>
</evidence>